<keyword evidence="1" id="KW-0067">ATP-binding</keyword>
<dbReference type="Proteomes" id="UP000321484">
    <property type="component" value="Unassembled WGS sequence"/>
</dbReference>
<accession>A0A511YYF1</accession>
<dbReference type="AlphaFoldDB" id="A0A511YYF1"/>
<gene>
    <name evidence="1" type="ORF">AFE02nite_19640</name>
</gene>
<protein>
    <submittedName>
        <fullName evidence="1">ATP-binding protein</fullName>
    </submittedName>
</protein>
<dbReference type="GO" id="GO:0005524">
    <property type="term" value="F:ATP binding"/>
    <property type="evidence" value="ECO:0007669"/>
    <property type="project" value="UniProtKB-KW"/>
</dbReference>
<evidence type="ECO:0000313" key="1">
    <source>
        <dbReference type="EMBL" id="GEN80230.1"/>
    </source>
</evidence>
<organism evidence="1 2">
    <name type="scientific">Actinotalea fermentans</name>
    <dbReference type="NCBI Taxonomy" id="43671"/>
    <lineage>
        <taxon>Bacteria</taxon>
        <taxon>Bacillati</taxon>
        <taxon>Actinomycetota</taxon>
        <taxon>Actinomycetes</taxon>
        <taxon>Micrococcales</taxon>
        <taxon>Cellulomonadaceae</taxon>
        <taxon>Actinotalea</taxon>
    </lineage>
</organism>
<keyword evidence="1" id="KW-0547">Nucleotide-binding</keyword>
<dbReference type="Gene3D" id="3.40.50.300">
    <property type="entry name" value="P-loop containing nucleotide triphosphate hydrolases"/>
    <property type="match status" value="2"/>
</dbReference>
<comment type="caution">
    <text evidence="1">The sequence shown here is derived from an EMBL/GenBank/DDBJ whole genome shotgun (WGS) entry which is preliminary data.</text>
</comment>
<dbReference type="EMBL" id="BJYK01000005">
    <property type="protein sequence ID" value="GEN80230.1"/>
    <property type="molecule type" value="Genomic_DNA"/>
</dbReference>
<reference evidence="1 2" key="1">
    <citation type="submission" date="2019-07" db="EMBL/GenBank/DDBJ databases">
        <title>Whole genome shotgun sequence of Actinotalea fermentans NBRC 105374.</title>
        <authorList>
            <person name="Hosoyama A."/>
            <person name="Uohara A."/>
            <person name="Ohji S."/>
            <person name="Ichikawa N."/>
        </authorList>
    </citation>
    <scope>NUCLEOTIDE SEQUENCE [LARGE SCALE GENOMIC DNA]</scope>
    <source>
        <strain evidence="1 2">NBRC 105374</strain>
    </source>
</reference>
<keyword evidence="2" id="KW-1185">Reference proteome</keyword>
<dbReference type="InterPro" id="IPR027417">
    <property type="entry name" value="P-loop_NTPase"/>
</dbReference>
<proteinExistence type="predicted"/>
<evidence type="ECO:0000313" key="2">
    <source>
        <dbReference type="Proteomes" id="UP000321484"/>
    </source>
</evidence>
<name>A0A511YYF1_9CELL</name>
<dbReference type="SUPFAM" id="SSF52540">
    <property type="entry name" value="P-loop containing nucleoside triphosphate hydrolases"/>
    <property type="match status" value="1"/>
</dbReference>
<sequence>MDAPRTHATQLVAPAAELAAGRRERRRRLAAARRSAHAEALAARRDRLRADGQGRSPAYLPRSGDPGPAALRSWLPFAVPPHAATSATLAGAYPFLAEAGLGSDGVLIGTDLLSGGAFVYDPWELYAQGLITNPNVLLAGVIGTGKSALAKSLATRSLAFGIRVYVPGDPKGEWTAVARAVGGATIALGHGLPNRLNPLDAGRRPDGLPDEQWSGLVWSRRRELLGTLAETVLVRALRPVEHTALDAALADAVAACTEPTLPDVVALLINPLGADDVDADQLRTDGREVAHALRRLVRGDLAGIFDGPSTVAFDPDAPMVTLDLSQVSGNDTLLSLVMTCASAWMEGALLDPAGGRRWVVYDEAWRVMRHPALIRRMQAQWKLSRAYGIANLMVVHRLSDLDAIGDLGSEVRALAQGLLADCSTRIIYRQEADQLAGSALALGLTETETELLPTLGVGQGLWRIHDRAFVAQHQLTRGELEVFDTAARMAGRP</sequence>